<feature type="transmembrane region" description="Helical" evidence="1">
    <location>
        <begin position="44"/>
        <end position="66"/>
    </location>
</feature>
<name>A0A7S7FZG3_9MOLU</name>
<evidence type="ECO:0000313" key="2">
    <source>
        <dbReference type="EMBL" id="QOX89321.1"/>
    </source>
</evidence>
<proteinExistence type="predicted"/>
<evidence type="ECO:0000256" key="1">
    <source>
        <dbReference type="SAM" id="Phobius"/>
    </source>
</evidence>
<accession>A0A7S7FZG3</accession>
<dbReference type="EMBL" id="CP060385">
    <property type="protein sequence ID" value="QOX89321.1"/>
    <property type="molecule type" value="Genomic_DNA"/>
</dbReference>
<keyword evidence="1" id="KW-0812">Transmembrane</keyword>
<gene>
    <name evidence="2" type="ORF">H7685_02455</name>
</gene>
<dbReference type="AlphaFoldDB" id="A0A7S7FZG3"/>
<sequence length="69" mass="8055">MGFCVLIDILLTGVVWNLIADPFVDYENFKYEFLTVSLCEHTYIPILFTIFILVIVMLILFWPLALNII</sequence>
<reference evidence="2" key="1">
    <citation type="submission" date="2020-08" db="EMBL/GenBank/DDBJ databases">
        <title>Phytoplasma sp. strain PR08 associated with Phyllody Disease of Parthenium hysterophorus.</title>
        <authorList>
            <person name="Kirdat K."/>
            <person name="Tiwarekar B."/>
            <person name="Yadav A."/>
        </authorList>
    </citation>
    <scope>NUCLEOTIDE SEQUENCE [LARGE SCALE GENOMIC DNA]</scope>
    <source>
        <strain evidence="2">PR08</strain>
    </source>
</reference>
<protein>
    <submittedName>
        <fullName evidence="2">Uncharacterized protein</fullName>
    </submittedName>
</protein>
<organism evidence="2">
    <name type="scientific">Candidatus Phytoplasma australasiaticum subsp. australasiaticum</name>
    <dbReference type="NCBI Taxonomy" id="2832407"/>
    <lineage>
        <taxon>Bacteria</taxon>
        <taxon>Bacillati</taxon>
        <taxon>Mycoplasmatota</taxon>
        <taxon>Mollicutes</taxon>
        <taxon>Acholeplasmatales</taxon>
        <taxon>Acholeplasmataceae</taxon>
        <taxon>Candidatus Phytoplasma</taxon>
        <taxon>16SrII (Peanut WB group)</taxon>
        <taxon>Candidatus Phytoplasma australasiaticum</taxon>
    </lineage>
</organism>
<keyword evidence="1" id="KW-1133">Transmembrane helix</keyword>
<keyword evidence="1" id="KW-0472">Membrane</keyword>